<evidence type="ECO:0000256" key="1">
    <source>
        <dbReference type="SAM" id="MobiDB-lite"/>
    </source>
</evidence>
<dbReference type="InParanoid" id="G3IAW4"/>
<name>G3IAW4_CRIGR</name>
<protein>
    <submittedName>
        <fullName evidence="2">Uncharacterized protein</fullName>
    </submittedName>
</protein>
<evidence type="ECO:0000313" key="2">
    <source>
        <dbReference type="EMBL" id="EGW12441.1"/>
    </source>
</evidence>
<feature type="compositionally biased region" description="Basic and acidic residues" evidence="1">
    <location>
        <begin position="36"/>
        <end position="48"/>
    </location>
</feature>
<evidence type="ECO:0000313" key="3">
    <source>
        <dbReference type="Proteomes" id="UP000001075"/>
    </source>
</evidence>
<dbReference type="AlphaFoldDB" id="G3IAW4"/>
<organism evidence="2 3">
    <name type="scientific">Cricetulus griseus</name>
    <name type="common">Chinese hamster</name>
    <name type="synonym">Cricetulus barabensis griseus</name>
    <dbReference type="NCBI Taxonomy" id="10029"/>
    <lineage>
        <taxon>Eukaryota</taxon>
        <taxon>Metazoa</taxon>
        <taxon>Chordata</taxon>
        <taxon>Craniata</taxon>
        <taxon>Vertebrata</taxon>
        <taxon>Euteleostomi</taxon>
        <taxon>Mammalia</taxon>
        <taxon>Eutheria</taxon>
        <taxon>Euarchontoglires</taxon>
        <taxon>Glires</taxon>
        <taxon>Rodentia</taxon>
        <taxon>Myomorpha</taxon>
        <taxon>Muroidea</taxon>
        <taxon>Cricetidae</taxon>
        <taxon>Cricetinae</taxon>
        <taxon>Cricetulus</taxon>
    </lineage>
</organism>
<sequence length="74" mass="8192">MVPLAYFEQRCQQIGPEMAYILCAKDRSPGTLLDQTPRKENKGEGEKAKIKKTKSAHDISAKAFPKAQAQLACL</sequence>
<dbReference type="EMBL" id="JH001767">
    <property type="protein sequence ID" value="EGW12441.1"/>
    <property type="molecule type" value="Genomic_DNA"/>
</dbReference>
<dbReference type="Proteomes" id="UP000001075">
    <property type="component" value="Unassembled WGS sequence"/>
</dbReference>
<reference evidence="3" key="1">
    <citation type="journal article" date="2011" name="Nat. Biotechnol.">
        <title>The genomic sequence of the Chinese hamster ovary (CHO)-K1 cell line.</title>
        <authorList>
            <person name="Xu X."/>
            <person name="Nagarajan H."/>
            <person name="Lewis N.E."/>
            <person name="Pan S."/>
            <person name="Cai Z."/>
            <person name="Liu X."/>
            <person name="Chen W."/>
            <person name="Xie M."/>
            <person name="Wang W."/>
            <person name="Hammond S."/>
            <person name="Andersen M.R."/>
            <person name="Neff N."/>
            <person name="Passarelli B."/>
            <person name="Koh W."/>
            <person name="Fan H.C."/>
            <person name="Wang J."/>
            <person name="Gui Y."/>
            <person name="Lee K.H."/>
            <person name="Betenbaugh M.J."/>
            <person name="Quake S.R."/>
            <person name="Famili I."/>
            <person name="Palsson B.O."/>
            <person name="Wang J."/>
        </authorList>
    </citation>
    <scope>NUCLEOTIDE SEQUENCE [LARGE SCALE GENOMIC DNA]</scope>
    <source>
        <strain evidence="3">CHO K1 cell line</strain>
    </source>
</reference>
<gene>
    <name evidence="2" type="ORF">I79_020746</name>
</gene>
<accession>G3IAW4</accession>
<proteinExistence type="predicted"/>
<feature type="region of interest" description="Disordered" evidence="1">
    <location>
        <begin position="31"/>
        <end position="54"/>
    </location>
</feature>